<evidence type="ECO:0000313" key="6">
    <source>
        <dbReference type="EMBL" id="SDZ57043.1"/>
    </source>
</evidence>
<reference evidence="7" key="1">
    <citation type="submission" date="2016-10" db="EMBL/GenBank/DDBJ databases">
        <authorList>
            <person name="Varghese N."/>
            <person name="Submissions S."/>
        </authorList>
    </citation>
    <scope>NUCLEOTIDE SEQUENCE [LARGE SCALE GENOMIC DNA]</scope>
    <source>
        <strain evidence="7">CGMCC 4.3530</strain>
    </source>
</reference>
<evidence type="ECO:0000259" key="5">
    <source>
        <dbReference type="PROSITE" id="PS50255"/>
    </source>
</evidence>
<dbReference type="GO" id="GO:0020037">
    <property type="term" value="F:heme binding"/>
    <property type="evidence" value="ECO:0007669"/>
    <property type="project" value="TreeGrafter"/>
</dbReference>
<dbReference type="SUPFAM" id="SSF55856">
    <property type="entry name" value="Cytochrome b5-like heme/steroid binding domain"/>
    <property type="match status" value="1"/>
</dbReference>
<evidence type="ECO:0000256" key="1">
    <source>
        <dbReference type="ARBA" id="ARBA00022617"/>
    </source>
</evidence>
<dbReference type="EMBL" id="FNOK01000106">
    <property type="protein sequence ID" value="SDZ57043.1"/>
    <property type="molecule type" value="Genomic_DNA"/>
</dbReference>
<feature type="domain" description="Cytochrome b5 heme-binding" evidence="5">
    <location>
        <begin position="22"/>
        <end position="82"/>
    </location>
</feature>
<dbReference type="InterPro" id="IPR050668">
    <property type="entry name" value="Cytochrome_b5"/>
</dbReference>
<accession>A0A1H3U3L1</accession>
<dbReference type="GO" id="GO:0046872">
    <property type="term" value="F:metal ion binding"/>
    <property type="evidence" value="ECO:0007669"/>
    <property type="project" value="UniProtKB-KW"/>
</dbReference>
<evidence type="ECO:0000313" key="7">
    <source>
        <dbReference type="Proteomes" id="UP000199529"/>
    </source>
</evidence>
<dbReference type="PANTHER" id="PTHR19359">
    <property type="entry name" value="CYTOCHROME B5"/>
    <property type="match status" value="1"/>
</dbReference>
<dbReference type="PROSITE" id="PS50255">
    <property type="entry name" value="CYTOCHROME_B5_2"/>
    <property type="match status" value="1"/>
</dbReference>
<sequence length="244" mass="26971">MSYIDSLPVMSIADVADRDAQWIVIDDQVLDVTDFIAQHPGGCPVMHANIGRDASADYHHVSAHQRKSVARKIAQLIVARLDPHTQAEDTGGWQRLLDYLCLVRNSFAVQRDDARDPILELVFSGQSYCHLLDDHLPSFIQQLTDIGAVAHTSLLAGRAPFTDNVRSVTEKVLAASDAATARAVLEHLRDSVAKLMHPLIHISADAIRAQAGHPSDSDSVQRAQEAMAHIGKWFEVEHEHWHHG</sequence>
<comment type="similarity">
    <text evidence="4">Belongs to the cytochrome b5 family.</text>
</comment>
<dbReference type="InterPro" id="IPR036400">
    <property type="entry name" value="Cyt_B5-like_heme/steroid_sf"/>
</dbReference>
<dbReference type="GO" id="GO:0016020">
    <property type="term" value="C:membrane"/>
    <property type="evidence" value="ECO:0007669"/>
    <property type="project" value="TreeGrafter"/>
</dbReference>
<dbReference type="SMART" id="SM01117">
    <property type="entry name" value="Cyt-b5"/>
    <property type="match status" value="1"/>
</dbReference>
<name>A0A1H3U3L1_9PSEU</name>
<gene>
    <name evidence="6" type="ORF">SAMN05216215_11064</name>
</gene>
<protein>
    <submittedName>
        <fullName evidence="6">Cytochrome b5-like Heme/Steroid binding domain-containing protein</fullName>
    </submittedName>
</protein>
<evidence type="ECO:0000256" key="3">
    <source>
        <dbReference type="ARBA" id="ARBA00023004"/>
    </source>
</evidence>
<keyword evidence="3" id="KW-0408">Iron</keyword>
<evidence type="ECO:0000256" key="2">
    <source>
        <dbReference type="ARBA" id="ARBA00022723"/>
    </source>
</evidence>
<dbReference type="AlphaFoldDB" id="A0A1H3U3L1"/>
<keyword evidence="7" id="KW-1185">Reference proteome</keyword>
<dbReference type="STRING" id="418495.SAMN05216215_11064"/>
<evidence type="ECO:0000256" key="4">
    <source>
        <dbReference type="ARBA" id="ARBA00038168"/>
    </source>
</evidence>
<dbReference type="InterPro" id="IPR001199">
    <property type="entry name" value="Cyt_B5-like_heme/steroid-bd"/>
</dbReference>
<proteinExistence type="inferred from homology"/>
<keyword evidence="1" id="KW-0349">Heme</keyword>
<keyword evidence="2" id="KW-0479">Metal-binding</keyword>
<dbReference type="Pfam" id="PF00173">
    <property type="entry name" value="Cyt-b5"/>
    <property type="match status" value="1"/>
</dbReference>
<dbReference type="Gene3D" id="3.10.120.10">
    <property type="entry name" value="Cytochrome b5-like heme/steroid binding domain"/>
    <property type="match status" value="1"/>
</dbReference>
<organism evidence="6 7">
    <name type="scientific">Saccharopolyspora shandongensis</name>
    <dbReference type="NCBI Taxonomy" id="418495"/>
    <lineage>
        <taxon>Bacteria</taxon>
        <taxon>Bacillati</taxon>
        <taxon>Actinomycetota</taxon>
        <taxon>Actinomycetes</taxon>
        <taxon>Pseudonocardiales</taxon>
        <taxon>Pseudonocardiaceae</taxon>
        <taxon>Saccharopolyspora</taxon>
    </lineage>
</organism>
<dbReference type="Proteomes" id="UP000199529">
    <property type="component" value="Unassembled WGS sequence"/>
</dbReference>